<dbReference type="GO" id="GO:0031177">
    <property type="term" value="F:phosphopantetheine binding"/>
    <property type="evidence" value="ECO:0007669"/>
    <property type="project" value="InterPro"/>
</dbReference>
<dbReference type="InterPro" id="IPR020806">
    <property type="entry name" value="PKS_PP-bd"/>
</dbReference>
<dbReference type="InterPro" id="IPR009081">
    <property type="entry name" value="PP-bd_ACP"/>
</dbReference>
<feature type="domain" description="Carrier" evidence="5">
    <location>
        <begin position="2109"/>
        <end position="2183"/>
    </location>
</feature>
<dbReference type="NCBIfam" id="NF003417">
    <property type="entry name" value="PRK04813.1"/>
    <property type="match status" value="7"/>
</dbReference>
<feature type="domain" description="Carrier" evidence="5">
    <location>
        <begin position="1040"/>
        <end position="1114"/>
    </location>
</feature>
<sequence length="7593" mass="810929">MTVDELLSRLTGLPIRLRRKGDELVVRAPEGALDPELVRGLRAHKAELLGRLALSESEWWTPPARITPEMLPLVELTEEQIDTVAASVPGGAGNVQDIYPLGPLQEGVFFHHLMDGEGDPYLGWGMFGADSRADVDRFVTALQSVVDRHDILRTAVAWEGLPQPVQVVWRRAELPVEEVAFDAGHDAAEELRSRFDPAGFRLDLRTAPLLRVVTGYDAANERWLLLVLMHHLVGDNATWNVLQQEISSVLAGHADTLPEPVPYRNVVAQAALGMPREEHEEFFTGLLGDVDEPTAPFGLTDVHHGTTIAEARMPLDPALAAAVREQARRAGVSTASLCHLAWGLVLSRLTGRSDVVFGSVLLGRTQGGVGNGVGLFINTLPVRVEVGSRGALGAVRDTHGLLAEVLRHEHAPLVVAQRCSQVPAGLPLFTTLLNYRHSATADPATASGTAGAPMSGFEVLHSSERTNYPVMVAIDDLGAAGFAVTTQVDQLVDPARVNALLAAALRELTGALAADPETPVAGLEVLPAAERALLVQEFNATASPIQADTCAHELFQAQASATPDAVAVVHDGTQATYRELNAMANRIAHRLRSAGVGPDVRVALCARRGVRMLAAMLGVLKAGGAYVPLDPSFPAERLAFMLADARPAVLLTDGTTLATDGVPALDLATDFADEPDTDLPRVASASASDVAYVLYTSGSTGVPKGVVIEHSALTNFLAGMRHLVPLGSADALLAVTTVAFDIAALELYLPLMSGARVVIASEETIAQPSALIELIRRTGVSVAQATPSMWRMLASHDLDGIRGLRMLVGGEALPAPLADQMRDVGDDVLNVYGPTETTIWSTAATLTDRDDTAIGSPILNTRVYVVDGYGRPVPVGVVGELFIGGLGVARGYLGRPGLTGERFVPDWLTGDGTRLYRTGDLVRWLPDGTLEYVGRNDFQVKVRGYRIELGEIEARLLTLGGVREAVVVARDDRLDAYYVADTAIDAGTLRDALGKVLPSYMVPSAFVALDALPLTPNGKVNRAALPAPDSGAVVARGYRAPVGVVEEVLAAIWADLLGVERVGRDDDFFELGGHSLLAVSLVERMREAELACDVRVVFTTRTVAELAAVVAAGTAGGGTDLAVPPNAIPADTGVIAPEMLPLVELTEEQIARVVASVPGGASNVQDIYPLGPLQEGIFFHHLMGGEGDAYLLSSVAAVPSREWVDEFAGALRTVVDRHDILRTSVAWEGLPQPVQVVWRRTELPVEEVTLDGDGDGDAAAQLLTHYDPRRYRLDLSAAPLLRVVTAYDAAQDKWLLLVLMHHLVGDHTTLGMVQEEIGALLTGRADALPKPVPYRNVVAQAVLGTSREEHEQFFRGLLGEVDEPTAPYGVLDVRGDGTGIAEARVDVDAALARTVREQARRAGVSPASLSHLAWSLVLSRLTGRSDVVFGTVMFGRTQVGAGAERGLGLFINTLPVRIDVAGRGVLDAARDTQRLLTEVLRHEHAPLVLSQGCSQVPAGLPLFTSLFNYRHNTPADPDATGAAIPGFEVLHSEERTNYPVVVSVDDAGTGFSVTAQVDDRLAPERVCGLLLNAIQEISQALETAPDAPVAEVEVLPEAERALVVEAFNATETPLDTTARVHGLFEARAKAAPDAVAVVHGDTQVTYRDLNAKSNQIAHRLRSVGVGPDVRVGICARRGVPLLAAMLGVLKAGGAYVPLDPNYPTERLAFMLADAQPAVILTDGVDLPTADVPVVDLATLTEEPETDLPNLAASTDMAYVLYTSGSTGLPKGVAVEHRNIVRLVVNNPSVEFTPQDRTAFAANPSFDAATWEIWGPLANGGTVVVIDQDDVLDPQQFAGVLRDQSVSMLWMTVGLFNRSHTALGDVLSQLRYLVVGGDVLDPSAIAATVGGPQHLLNGYGPTETTTFAATHLIETVDAGRSVPIGKPIGNTRIYLVDGYGRPVPVGVTGELFIGGLGVARGYLGRPGLTAERFVPDWLTGDGTRLYRTGDLGRWLPDGTIEFVGRNDFQVKVRGYRIELGEIEARLLEHHAVREAIVIARDDRLDAYYVADTNVEVETLRDALAETLPSYMVPSAFVALDTLPLTPNGKVDRDKLPTPDGDAVAARGYEAPVGAAEEALAAIWADLLGVERIGRNDDFFELGGHSLLAVSLVERMREAGLTCDVRAVFTTPTVAGLATAIAAGGGTDLVVPPNAIPADAEAITPDMLPLVTLTEEQITQVVSTVPGGARNVQDIYPLAPLQEGIFFHHLMGDEGDAYLLSSVSAVPSREWVGEFANALQTVVDRHDILRTSVVREGLPQPVQVVWRRTELSVEEVALDGSGDATAELLALYDPRRFHMDLGAAPLLRVVTAYDEPNDRWLLMVLMHHLVGDHTTLDVVQEEIGTLLNGAGGALPEPVPYRNVVAQAVLGTSREEHEEFFTGLLGDVDEPTAPYGLLDVRGDGTAVAEAQVAVEAELAGAIREQARRAGVSPASVCHLAWSLVLSRLTGRSDVVFGTVVFGRIQAGAGAERGLGLFINTLPIRIGVGTQGALDAVRDTHGLLADVLRHEHAPLVLAQGSSQVPTGLPLFTSLLNYRHSAPADPNAAGAALSGLQVLHSEERTNYPVVVSVDDLGSEDAGFAITAQVDDRLDPDHVCGLLTAALRELTETLADDPAASVSAVEALPAAERALVVEGFNATEAPFDPTARVHERFEAHAKATPDAIAVTHGDTQLTYRELNAKANQVAHRLRTAGVGPDVRVGICAPRGIPLLTAMLGTLKAGGAYVPMDPSFPAERTAFMLADARPTVVLTDGVDLPTAQMPVIDLASLTNGPDTDLPNLASSTDMAYVLYTSGSTGVPKGVAVEHRSIIRLVVDNPYVDFTPDDRTAFAANPSFDAATWEIWGPLTNGGTIVVIDQDTFLNPRQLATCLAAHGVTGLFTTTALFNQTATVVPDAFAGLRYLFTGGERCDPAAFTHVLDSGAAPQRLIHCYGPTETTTFATTYDVTHVTEGQETLPIGAPIGNTHIYIVDNLGRPVPVGVTGELFIGGLGVARGYLGRPGLTAERFVPNWLTGDGTRLYRTGDLGRWLPDGTIEFVGRNDFQVKVRGYRIELGEIETRLLDHHAIHEAIVIARDDRLNAYYVADSRIEVETLRTALDEVLPSYMVPSAFVALDALPLTPNGKVDRDKLPTPDGDAVVVRGYQPPVGPVEEELAAIWADLLGVERIGRNDDFFELGGHSLLAVSLVEQMRQAGLSCDVRAVFTTPTIAGLATAVAAGGGAEVQVPPNAIPADAEAITPDMLPLVELTESHIAKVVSTVPGGARNLQDIYPLAPLQEGIFFHHLMGGEGDAYLLSSVSTVPSREWIGDFANALQTVVDRHDILRTAVVGEGLPQPVQVVWRHVEAPIEEVTLDADEDAVAQLLARFDPRRYRLDLEQAPLLRVVTAYDEPNDRWLLMVLMHHLIGDHTTLDVVQKEIGALLSGHAAALPAPVPYRNVVAQAVLGTSRKEHEEFFSDLLGEVDEPTAPYGLLDVRGDGTGIAEAQATVETELADAIREQARRAGVSSASVCHLAWSMVLSRLTGRSDVVFGTVLFGRMQAGAGAERGIGLFINTLPVRVDVGAQGALDAVRDTHGLLAEVLRHEHAPLVVAQRCSQVPPGSPLFTTLLNYRHSAESTDLDPGGLGEQVEVLHSEERTNYPILVSIDDLGAAGLTITTQVDDLLDPERVNGLLVTALRELTAALAADDPAATVSDLDVLPTAERALLLQEFNDTVGPAEADACVHELFQAQASATPDAVAVVHDDAQVTYRDLDAMANRIAHRLRSIGVGPDVRVGLCAQRGVRLIAAMLGVLKAGGAYVPLDPSYPAERVAFMLTDARPAVVLIDGTTPTTDDVPVLDLATDFGDGPDTDLPHVAASASPSDTAYVLYTSGSTGTPKGVTVEHRNTVNFLRWARSAFTTEVLDRTLWSTSVNFDLAVFEVFLPLVTGRTVVAVRDALAVRADTTDVTLVNTVPSAIAALADAREIPDAVRTINLAGEPLKRDLVDRVFAAADGVEEIRNLYGPSETTTYSTAVVMRRATGFVPHVGGPIGNTRLYVVDGYGRPTPVGVVGELFIGGRGVTRGYLGRPGLTAERFVPDWLTGDGSRLYRTGDLGRWLPDGTLEFVGRNDFQVKVRGYRIELGEIEARLLEHDAVREAVVVARGDRLNAYYVPVPDHRDHRDHGVDVESLRAALSGALPSYMVPSAFVQLDALPLTPNGKVDRDKLPVPDSGAVVARGYQAPVGVVEEVLAAIWADLLDVERVGRDDDFFELGGHSLLAVSLVERMREAGLSCDVRAVFTTPTVAGLAAAVAAGGGADLVVPPNAIPADTDVIAPEMLPLVELTEEQIAQVVSAVPGGAGNVQDLYPLTPLQEGIFFHHLMGGEGDAYVLSSVSAVLSREWVGEFADALQTVVDRHDILRTSVVREGLPHPVQVVWRHAEAPVEEVTLDADEDAVTQLRARFDPRRYRLDLEQAPLLRVVTAYDEPNDRWLLMVLMHHLIGDHTTLDVVQKEIGALLTGRTDALPEPVPYRNVVAQAVLGTSREEHEKFFTSLLGEVDEPTAPYGLLDVRGDGSGIAEAHVDVDPAVARTVREQARRAGVSSASVCHLAWSMVLSRLTGRSDVVFGTVMFGRMQAGTGADRGLGLFINTLPVRLDVGARGVLDAVRDTHGLLAEVLRHEHAPLVLAQGCSQVPAGLPLFTSLLNYRHSTPADPATADAAMSGVEVLHSEERTNYPVVVSVDDLGVGDAGFGITAQVDDRLDPERVCGLLTAALRELAEALADDPALSVSDVEVVPAAERALLVDGFNPVDTSADPEHCLHETFEAQAAATPDAVALVHRDTQVTYRELNERANRIAHRLRAEGVSTGVRVGICAERGVGLLAAVVGVLKAGGAYVPLDPSYPAERVAFMLTDAKPMVVLTDGADAAALIRATAPPDSVVWDLATDFADAPVGNVPVAVSPTDVAYVIYTSGSTGTPKGVLVEHRQVARLFTATEEWFGFGPSDVWALCHSYAFDFSVWEIWGALLHGGQLVVVPSDVVRAPDELWQLVCAAGVTVLCQTPGAFTRLTDARLRASGVEDRLRFVIFGGEALEVAALRPWFDAAAGGGPTLVNMYGITETTVHVTWQPVEPDMVGGLGGSLIGQPIPDLRVYVVDTHGRPAPVGVVGELMVGGRGVTRGYLGRPGLTAERFLPNWLTGDGTRLYRTGDLGRWLPDGTLEYIGRNDFQVKVRGYRIELGEIEARLLDHDAVRQAVVVARGDRLDAYYVPTSSIEIETLRDALAEALPTYMVPSAFVELDALPLTPNGKVDRDKLPVPDGGAVVARGYQAPVGPVEETLAAIWADLLGVERVGRDDDFFELGGHSLLAVSLVEQMRQAGLSCDVRAVFTAPTVAGLATAVAAGGGTEVQVPPNAIPVGADVITPEMLPLVELTEDHIAKVVSTVPGGAANVQDIYPLAPLQEGIFFHHLMGGDADPYLVSYVLPIETRDEADQFVAALQAVVDRHDILRTSVVWEGLPQAVQVVRRHTDLPVEDATLDADDDAATQLLKRYDPRRYRMDLGTAPLMRVVRAYDEPNDRWLLLVLMHHIIDDNTSVGTLVSEVDAHLAGRADALPEPVPYRNAVAQAVLGTSREEHERFFTELIGDIDEPTAPYGIHDVRGDGTGIAEAHVDVDPALARTVREQARRAGVSSASVCHLAWSMVLSRLTGRSDVVFGTVMFGRMQAGAGAARGLGLFINTLPIRIDVTERGVLDAARDTQRLLAEMLRHEHAPLVLAQGRSQVPAGLPLFTTLLNYRHSPEPAEPLTGGLGERVEVLHSEERTNYPIVVSVDDLGSGDAGFGITAQVDDQLDPDRICEMLIAALEELSRALADDRSAPTADVEVLPAAERALLVDGFNPVDTSADPKLCLHETFEAQATATPDAVALVHRDTQITYRELNEQANRIAHRLRAQGVTPGARVGICAERGVGLLAAVVGVLKAGGAYVPLDPSYPAERVAFMLTDAKPTVVLTDGADAAALIRATAPEDAVVWDLATDFTDAPVGNVPVAVFPSDVAYVIYTSGSTGTPKGVLVEHRQVARLFTATDEWFGFGPSDVWALCHSYAFDFSVWEIWGALLHGGQLVVVPGDVVRAPDELWHLICSAGVTVLCQTPGAFTRLTDARLRTPDTQDRLRFVIFGGEALEVAALRPWFDAAAGDGPTLVNMYGITETTVHVTWQPVEPEMVGGLGGSLIGQPIPDLRVYVVDTHGRPAPVGVTGELMVGGRGVTRGYLGRPGLTAERFVPNWLTGDGSRLYRTGDLGRWLADGTLEYIGRNDFQVKVRGYRIELGEIEARLLDHDTIREATVIARDDRLNAYYVADTRIDAATLRDALGKVLPSYMVPSAFVALDALPLTPNGKVDRDKLPAPDGDAVVARGYEAPVGAVEEGLAAIWADLLGVEQVGRNDDFFELGGHSLLAVSLIERMREAGLTCDIRAVFTTPTVTGLATAVGAGGGTDLVVPPNAIPAGAEAITPDMLPLVELTQEHIDTVAASVLGGASNVQDIYPLGPLQEGIFFHHLMGGEGDAYLLSSVSAVPSREWVGEITDALQTVVNRHDILRTAVVWEGLPQPLQVVWCHTDLPVEEVTLDGDEDGATQLLTRYDPRRYRMDLRAAPLLRVVTAYDATRKRWLVMMLMHHLVGDHTTLEMLQEEVGAVLAGRASALPEPVPYRNAVAQAVLGTSREEHEKFFTEQLGDIDEPTAPYGILDVRGDGTGIAEAHAAIEPELAETVRDQARQAGVSPASMCHLAWSMVLSRLTGRSDVVFGTVLFGRMQAGAGAERGLGLFINTLPIRVDVDARGVLDAVRDTHGLLAEVLRHEHAPLVLAQGCSQVPPGSPLFTSLFNYRHSTPADPAATDAAMSGFEVLHNEERTNYPVVVSVDDLGAENTGFAITAQVDDRLDPERVCVLLTAALRELTGLLASDPTGSVADVEVLPALERTLVVADFNATEVPLDATARVHGLFEARVKAAPDAVAVFHGDTQLTYRDLNAKANQIAHRLRSAGVGPDVRVGISARRGVPLLAAMLGVLKAGGAYVPLDPSYPAERLAFMLADAQPAVILTDGTDLPTADMPVIDLASLTDEPDTDLPHLAASTDLAYVLYTSGSTGLPKGVAVEHRNIVRLVVNNPSVEFTPQDRTAFAANPSFDAATWEIWGPLTNGGTIVVIDQDDVLDPQRFAGVLQAQSVSMLWMTVGLFNRTHTALADVLSQLRYLVVGGDVLDPSAIAATVGGPQHLLNGYGPTETTTFAATHLIETVDTARSVPIGKPIGNTRIYLVDDVGRPVPVGVTGELFIGGLGVARGYLGRPGLTAERFVPDWLTGDGTRLYRTGDLGRWLPDGTIEFVGRNDFQVKVRGYRIELGEIEARLLEHHAVREAIVIARGDRIDAYYVPDNSIEVETLRDALSEALPSYMVPSAFVELDALPLTPNGKVDRDKLPAPGDDAVVARGYQSPIGAVEEALAAIWADLLGVERIGRNDDFFELGGHSLLAVSLVERMREAGLTCDVRAVFTTPTIAGLATAVAAGGSAEVSVPPNLIPDVHRSEADGGGKMEIDL</sequence>
<evidence type="ECO:0000256" key="3">
    <source>
        <dbReference type="ARBA" id="ARBA00022450"/>
    </source>
</evidence>
<dbReference type="InterPro" id="IPR010071">
    <property type="entry name" value="AA_adenyl_dom"/>
</dbReference>
<feature type="domain" description="Carrier" evidence="5">
    <location>
        <begin position="6423"/>
        <end position="6497"/>
    </location>
</feature>
<evidence type="ECO:0000256" key="4">
    <source>
        <dbReference type="ARBA" id="ARBA00022553"/>
    </source>
</evidence>
<dbReference type="FunFam" id="3.30.300.30:FF:000015">
    <property type="entry name" value="Nonribosomal peptide synthase SidD"/>
    <property type="match status" value="1"/>
</dbReference>
<comment type="cofactor">
    <cofactor evidence="1">
        <name>pantetheine 4'-phosphate</name>
        <dbReference type="ChEBI" id="CHEBI:47942"/>
    </cofactor>
</comment>
<dbReference type="Gene3D" id="3.40.50.1820">
    <property type="entry name" value="alpha/beta hydrolase"/>
    <property type="match status" value="2"/>
</dbReference>
<dbReference type="SMART" id="SM00823">
    <property type="entry name" value="PKS_PP"/>
    <property type="match status" value="7"/>
</dbReference>
<dbReference type="PANTHER" id="PTHR45527">
    <property type="entry name" value="NONRIBOSOMAL PEPTIDE SYNTHETASE"/>
    <property type="match status" value="1"/>
</dbReference>
<keyword evidence="7" id="KW-1185">Reference proteome</keyword>
<dbReference type="Gene3D" id="3.40.50.12780">
    <property type="entry name" value="N-terminal domain of ligase-like"/>
    <property type="match status" value="3"/>
</dbReference>
<dbReference type="SUPFAM" id="SSF52777">
    <property type="entry name" value="CoA-dependent acyltransferases"/>
    <property type="match status" value="14"/>
</dbReference>
<dbReference type="Proteomes" id="UP000003963">
    <property type="component" value="Unassembled WGS sequence"/>
</dbReference>
<dbReference type="InterPro" id="IPR023213">
    <property type="entry name" value="CAT-like_dom_sf"/>
</dbReference>
<keyword evidence="3" id="KW-0596">Phosphopantetheine</keyword>
<dbReference type="InterPro" id="IPR000873">
    <property type="entry name" value="AMP-dep_synth/lig_dom"/>
</dbReference>
<dbReference type="GO" id="GO:0008610">
    <property type="term" value="P:lipid biosynthetic process"/>
    <property type="evidence" value="ECO:0007669"/>
    <property type="project" value="UniProtKB-ARBA"/>
</dbReference>
<dbReference type="GO" id="GO:0017000">
    <property type="term" value="P:antibiotic biosynthetic process"/>
    <property type="evidence" value="ECO:0007669"/>
    <property type="project" value="UniProtKB-ARBA"/>
</dbReference>
<dbReference type="InterPro" id="IPR041464">
    <property type="entry name" value="TubC_N"/>
</dbReference>
<dbReference type="Pfam" id="PF18563">
    <property type="entry name" value="TubC_N"/>
    <property type="match status" value="1"/>
</dbReference>
<gene>
    <name evidence="6" type="ORF">SSOG_01343</name>
</gene>
<protein>
    <submittedName>
        <fullName evidence="6">Non-ribosomal peptide synthetase, component</fullName>
    </submittedName>
</protein>
<dbReference type="NCBIfam" id="TIGR01733">
    <property type="entry name" value="AA-adenyl-dom"/>
    <property type="match status" value="7"/>
</dbReference>
<feature type="domain" description="Carrier" evidence="5">
    <location>
        <begin position="7490"/>
        <end position="7564"/>
    </location>
</feature>
<dbReference type="FunFam" id="1.10.1200.10:FF:000005">
    <property type="entry name" value="Nonribosomal peptide synthetase 1"/>
    <property type="match status" value="7"/>
</dbReference>
<evidence type="ECO:0000313" key="7">
    <source>
        <dbReference type="Proteomes" id="UP000003963"/>
    </source>
</evidence>
<dbReference type="Gene3D" id="1.10.1200.10">
    <property type="entry name" value="ACP-like"/>
    <property type="match status" value="5"/>
</dbReference>
<dbReference type="GO" id="GO:0003824">
    <property type="term" value="F:catalytic activity"/>
    <property type="evidence" value="ECO:0007669"/>
    <property type="project" value="InterPro"/>
</dbReference>
<dbReference type="Gene3D" id="3.30.559.10">
    <property type="entry name" value="Chloramphenicol acetyltransferase-like domain"/>
    <property type="match status" value="7"/>
</dbReference>
<dbReference type="SUPFAM" id="SSF56801">
    <property type="entry name" value="Acetyl-CoA synthetase-like"/>
    <property type="match status" value="7"/>
</dbReference>
<evidence type="ECO:0000256" key="2">
    <source>
        <dbReference type="ARBA" id="ARBA00006432"/>
    </source>
</evidence>
<evidence type="ECO:0000259" key="5">
    <source>
        <dbReference type="PROSITE" id="PS50075"/>
    </source>
</evidence>
<dbReference type="HOGENOM" id="CLU_222724_0_0_11"/>
<dbReference type="PANTHER" id="PTHR45527:SF1">
    <property type="entry name" value="FATTY ACID SYNTHASE"/>
    <property type="match status" value="1"/>
</dbReference>
<feature type="domain" description="Carrier" evidence="5">
    <location>
        <begin position="3180"/>
        <end position="3254"/>
    </location>
</feature>
<dbReference type="STRING" id="457427.SSOG_01343"/>
<dbReference type="InterPro" id="IPR020845">
    <property type="entry name" value="AMP-binding_CS"/>
</dbReference>
<dbReference type="Gene3D" id="3.40.50.980">
    <property type="match status" value="8"/>
</dbReference>
<organism evidence="6 7">
    <name type="scientific">Streptomyces himastatinicus ATCC 53653</name>
    <dbReference type="NCBI Taxonomy" id="457427"/>
    <lineage>
        <taxon>Bacteria</taxon>
        <taxon>Bacillati</taxon>
        <taxon>Actinomycetota</taxon>
        <taxon>Actinomycetes</taxon>
        <taxon>Kitasatosporales</taxon>
        <taxon>Streptomycetaceae</taxon>
        <taxon>Streptomyces</taxon>
        <taxon>Streptomyces violaceusniger group</taxon>
    </lineage>
</organism>
<dbReference type="NCBIfam" id="NF004282">
    <property type="entry name" value="PRK05691.1"/>
    <property type="match status" value="13"/>
</dbReference>
<feature type="domain" description="Carrier" evidence="5">
    <location>
        <begin position="4253"/>
        <end position="4327"/>
    </location>
</feature>
<dbReference type="PROSITE" id="PS50075">
    <property type="entry name" value="CARRIER"/>
    <property type="match status" value="7"/>
</dbReference>
<feature type="domain" description="Carrier" evidence="5">
    <location>
        <begin position="5338"/>
        <end position="5412"/>
    </location>
</feature>
<evidence type="ECO:0000313" key="6">
    <source>
        <dbReference type="EMBL" id="EFL21631.1"/>
    </source>
</evidence>
<comment type="similarity">
    <text evidence="2">Belongs to the ATP-dependent AMP-binding enzyme family.</text>
</comment>
<dbReference type="Pfam" id="PF00550">
    <property type="entry name" value="PP-binding"/>
    <property type="match status" value="7"/>
</dbReference>
<dbReference type="Pfam" id="PF00668">
    <property type="entry name" value="Condensation"/>
    <property type="match status" value="7"/>
</dbReference>
<name>D9WLM8_9ACTN</name>
<dbReference type="Gene3D" id="3.30.300.30">
    <property type="match status" value="7"/>
</dbReference>
<dbReference type="InterPro" id="IPR001242">
    <property type="entry name" value="Condensation_dom"/>
</dbReference>
<evidence type="ECO:0000256" key="1">
    <source>
        <dbReference type="ARBA" id="ARBA00001957"/>
    </source>
</evidence>
<dbReference type="CDD" id="cd12117">
    <property type="entry name" value="A_NRPS_Srf_like"/>
    <property type="match status" value="3"/>
</dbReference>
<dbReference type="InterPro" id="IPR036736">
    <property type="entry name" value="ACP-like_sf"/>
</dbReference>
<dbReference type="SUPFAM" id="SSF47336">
    <property type="entry name" value="ACP-like"/>
    <property type="match status" value="7"/>
</dbReference>
<dbReference type="InterPro" id="IPR044894">
    <property type="entry name" value="TubC_N_sf"/>
</dbReference>
<keyword evidence="4" id="KW-0597">Phosphoprotein</keyword>
<dbReference type="FunFam" id="3.40.50.980:FF:000001">
    <property type="entry name" value="Non-ribosomal peptide synthetase"/>
    <property type="match status" value="7"/>
</dbReference>
<dbReference type="CDD" id="cd17643">
    <property type="entry name" value="A_NRPS_Cytc1-like"/>
    <property type="match status" value="2"/>
</dbReference>
<dbReference type="CDD" id="cd19544">
    <property type="entry name" value="E-C_NRPS"/>
    <property type="match status" value="7"/>
</dbReference>
<dbReference type="InterPro" id="IPR025110">
    <property type="entry name" value="AMP-bd_C"/>
</dbReference>
<dbReference type="CDD" id="cd05930">
    <property type="entry name" value="A_NRPS"/>
    <property type="match status" value="1"/>
</dbReference>
<dbReference type="OrthoDB" id="2472181at2"/>
<accession>D9WLM8</accession>
<dbReference type="FunFam" id="3.30.300.30:FF:000010">
    <property type="entry name" value="Enterobactin synthetase component F"/>
    <property type="match status" value="1"/>
</dbReference>
<dbReference type="InterPro" id="IPR029058">
    <property type="entry name" value="AB_hydrolase_fold"/>
</dbReference>
<dbReference type="Pfam" id="PF13193">
    <property type="entry name" value="AMP-binding_C"/>
    <property type="match status" value="7"/>
</dbReference>
<dbReference type="Gene3D" id="3.30.559.30">
    <property type="entry name" value="Nonribosomal peptide synthetase, condensation domain"/>
    <property type="match status" value="7"/>
</dbReference>
<dbReference type="Pfam" id="PF00501">
    <property type="entry name" value="AMP-binding"/>
    <property type="match status" value="7"/>
</dbReference>
<dbReference type="FunFam" id="2.30.38.10:FF:000001">
    <property type="entry name" value="Non-ribosomal peptide synthetase PvdI"/>
    <property type="match status" value="7"/>
</dbReference>
<dbReference type="Gene3D" id="2.30.38.10">
    <property type="entry name" value="Luciferase, Domain 3"/>
    <property type="match status" value="4"/>
</dbReference>
<dbReference type="GO" id="GO:0005737">
    <property type="term" value="C:cytoplasm"/>
    <property type="evidence" value="ECO:0007669"/>
    <property type="project" value="TreeGrafter"/>
</dbReference>
<dbReference type="GO" id="GO:0044550">
    <property type="term" value="P:secondary metabolite biosynthetic process"/>
    <property type="evidence" value="ECO:0007669"/>
    <property type="project" value="UniProtKB-ARBA"/>
</dbReference>
<dbReference type="EMBL" id="GG657754">
    <property type="protein sequence ID" value="EFL21631.1"/>
    <property type="molecule type" value="Genomic_DNA"/>
</dbReference>
<dbReference type="InterPro" id="IPR045851">
    <property type="entry name" value="AMP-bd_C_sf"/>
</dbReference>
<dbReference type="Gene3D" id="1.10.10.1830">
    <property type="entry name" value="Non-ribosomal peptide synthase, adenylation domain"/>
    <property type="match status" value="1"/>
</dbReference>
<proteinExistence type="inferred from homology"/>
<dbReference type="InterPro" id="IPR042099">
    <property type="entry name" value="ANL_N_sf"/>
</dbReference>
<dbReference type="FunFam" id="3.40.50.12780:FF:000012">
    <property type="entry name" value="Non-ribosomal peptide synthetase"/>
    <property type="match status" value="7"/>
</dbReference>
<dbReference type="GO" id="GO:0043041">
    <property type="term" value="P:amino acid activation for nonribosomal peptide biosynthetic process"/>
    <property type="evidence" value="ECO:0007669"/>
    <property type="project" value="TreeGrafter"/>
</dbReference>
<dbReference type="FunFam" id="3.40.50.980:FF:000002">
    <property type="entry name" value="Enterobactin synthetase component F"/>
    <property type="match status" value="1"/>
</dbReference>
<reference evidence="6 7" key="1">
    <citation type="submission" date="2009-02" db="EMBL/GenBank/DDBJ databases">
        <title>Annotation of Streptomyces hygroscopicus strain ATCC 53653.</title>
        <authorList>
            <consortium name="The Broad Institute Genome Sequencing Platform"/>
            <consortium name="Broad Institute Microbial Sequencing Center"/>
            <person name="Fischbach M."/>
            <person name="Godfrey P."/>
            <person name="Ward D."/>
            <person name="Young S."/>
            <person name="Zeng Q."/>
            <person name="Koehrsen M."/>
            <person name="Alvarado L."/>
            <person name="Berlin A.M."/>
            <person name="Bochicchio J."/>
            <person name="Borenstein D."/>
            <person name="Chapman S.B."/>
            <person name="Chen Z."/>
            <person name="Engels R."/>
            <person name="Freedman E."/>
            <person name="Gellesch M."/>
            <person name="Goldberg J."/>
            <person name="Griggs A."/>
            <person name="Gujja S."/>
            <person name="Heilman E.R."/>
            <person name="Heiman D.I."/>
            <person name="Hepburn T.A."/>
            <person name="Howarth C."/>
            <person name="Jen D."/>
            <person name="Larson L."/>
            <person name="Lewis B."/>
            <person name="Mehta T."/>
            <person name="Park D."/>
            <person name="Pearson M."/>
            <person name="Richards J."/>
            <person name="Roberts A."/>
            <person name="Saif S."/>
            <person name="Shea T.D."/>
            <person name="Shenoy N."/>
            <person name="Sisk P."/>
            <person name="Stolte C."/>
            <person name="Sykes S.N."/>
            <person name="Thomson T."/>
            <person name="Walk T."/>
            <person name="White J."/>
            <person name="Yandava C."/>
            <person name="Straight P."/>
            <person name="Clardy J."/>
            <person name="Hung D."/>
            <person name="Kolter R."/>
            <person name="Mekalanos J."/>
            <person name="Walker S."/>
            <person name="Walsh C.T."/>
            <person name="Wieland-Brown L.C."/>
            <person name="Haas B."/>
            <person name="Nusbaum C."/>
            <person name="Birren B."/>
        </authorList>
    </citation>
    <scope>NUCLEOTIDE SEQUENCE [LARGE SCALE GENOMIC DNA]</scope>
    <source>
        <strain evidence="6 7">ATCC 53653</strain>
    </source>
</reference>
<dbReference type="PROSITE" id="PS00455">
    <property type="entry name" value="AMP_BINDING"/>
    <property type="match status" value="7"/>
</dbReference>